<dbReference type="PRINTS" id="PR00109">
    <property type="entry name" value="TYRKINASE"/>
</dbReference>
<dbReference type="InterPro" id="IPR013783">
    <property type="entry name" value="Ig-like_fold"/>
</dbReference>
<dbReference type="InterPro" id="IPR050122">
    <property type="entry name" value="RTK"/>
</dbReference>
<evidence type="ECO:0000256" key="8">
    <source>
        <dbReference type="SAM" id="SignalP"/>
    </source>
</evidence>
<evidence type="ECO:0000256" key="1">
    <source>
        <dbReference type="ARBA" id="ARBA00004479"/>
    </source>
</evidence>
<feature type="transmembrane region" description="Helical" evidence="7">
    <location>
        <begin position="349"/>
        <end position="375"/>
    </location>
</feature>
<dbReference type="GO" id="GO:0016301">
    <property type="term" value="F:kinase activity"/>
    <property type="evidence" value="ECO:0007669"/>
    <property type="project" value="UniProtKB-KW"/>
</dbReference>
<evidence type="ECO:0000259" key="9">
    <source>
        <dbReference type="PROSITE" id="PS50011"/>
    </source>
</evidence>
<keyword evidence="3 8" id="KW-0732">Signal</keyword>
<organism evidence="11 12">
    <name type="scientific">Nicrophorus vespilloides</name>
    <name type="common">Boreal carrion beetle</name>
    <dbReference type="NCBI Taxonomy" id="110193"/>
    <lineage>
        <taxon>Eukaryota</taxon>
        <taxon>Metazoa</taxon>
        <taxon>Ecdysozoa</taxon>
        <taxon>Arthropoda</taxon>
        <taxon>Hexapoda</taxon>
        <taxon>Insecta</taxon>
        <taxon>Pterygota</taxon>
        <taxon>Neoptera</taxon>
        <taxon>Endopterygota</taxon>
        <taxon>Coleoptera</taxon>
        <taxon>Polyphaga</taxon>
        <taxon>Staphyliniformia</taxon>
        <taxon>Silphidae</taxon>
        <taxon>Nicrophorinae</taxon>
        <taxon>Nicrophorus</taxon>
    </lineage>
</organism>
<keyword evidence="12" id="KW-0418">Kinase</keyword>
<dbReference type="Gene3D" id="1.10.510.10">
    <property type="entry name" value="Transferase(Phosphotransferase) domain 1"/>
    <property type="match status" value="1"/>
</dbReference>
<sequence>MFFTLILLSCTLSTLAQNYDEPQFIGCYTHFTRAKFNFVDGKRSTQQCVSECQNKYYRYANIQVDNNCTCGNYLGDFKDTNNCKVFCSGCDQQNDLVDVYSTRILGNGPPINLIIENVTDTQAHLAWDEPESYITIDMYKIVARAIFTYSHIKLGDLIWTQPNSTRIELINLNPGTKYNVSIQAVSKENDGAPVHATFETDIGEPDHVPFEPKIVERIEKGMKIQLKPVENSNGPITSYLIIVINSGLWQTVQVDNLKGYYQAKAEGFSYYVAAEIQPTNINELFTIGDGRNYGKYYNAPLDKDSVYKVMLGAVSKSKGIEKRIFSESNIGSDVTILEMENEGQSESPIIITFLWIAIILITLLLIAGLGLIFLLRKRLHRRNRQRLNDNQELTLQGPIIDLENNGYIHDEEGESTSHYKKLKEKIWLIPRNLLNIDLNNLLGIGSFGKVFEGNVMRDSNWSPASVYCIEDRSLEKEDKRVMLKDLDLLIKARKHQNVLELIGTCETPENVFVVLEHSSVNLKELLLNSRILINNRFTNLSESQCIDFGIDIAKGMEFLHERKIVHKKLCSIHVVVINGNCAKISGFGLAKYYKTDQTPDFSRFTAMEVFRGQQHVSKSDVWAFACILWEISALGGTPYGNISRNELPEKVIRGLRLSQLPYLEDSLYQIMLNCWQLDLDERPTFAELIETLLQLKSESFLNFAMFEGFQYEPYYLELDMLRGSNY</sequence>
<dbReference type="InterPro" id="IPR000719">
    <property type="entry name" value="Prot_kinase_dom"/>
</dbReference>
<dbReference type="PROSITE" id="PS50853">
    <property type="entry name" value="FN3"/>
    <property type="match status" value="1"/>
</dbReference>
<dbReference type="SUPFAM" id="SSF49265">
    <property type="entry name" value="Fibronectin type III"/>
    <property type="match status" value="1"/>
</dbReference>
<dbReference type="InterPro" id="IPR001245">
    <property type="entry name" value="Ser-Thr/Tyr_kinase_cat_dom"/>
</dbReference>
<protein>
    <submittedName>
        <fullName evidence="12">Tyrosine-protein kinase Wsck</fullName>
    </submittedName>
</protein>
<dbReference type="GeneID" id="108568758"/>
<dbReference type="Pfam" id="PF00041">
    <property type="entry name" value="fn3"/>
    <property type="match status" value="1"/>
</dbReference>
<keyword evidence="11" id="KW-1185">Reference proteome</keyword>
<dbReference type="RefSeq" id="XP_017785522.1">
    <property type="nucleotide sequence ID" value="XM_017930033.1"/>
</dbReference>
<keyword evidence="2 7" id="KW-0812">Transmembrane</keyword>
<keyword evidence="4 7" id="KW-1133">Transmembrane helix</keyword>
<evidence type="ECO:0000256" key="3">
    <source>
        <dbReference type="ARBA" id="ARBA00022729"/>
    </source>
</evidence>
<dbReference type="PANTHER" id="PTHR24416:SF622">
    <property type="entry name" value="PROTEIN KINASE DOMAIN-CONTAINING PROTEIN"/>
    <property type="match status" value="1"/>
</dbReference>
<evidence type="ECO:0000259" key="10">
    <source>
        <dbReference type="PROSITE" id="PS50853"/>
    </source>
</evidence>
<feature type="chain" id="PRO_5045113796" evidence="8">
    <location>
        <begin position="17"/>
        <end position="726"/>
    </location>
</feature>
<evidence type="ECO:0000256" key="6">
    <source>
        <dbReference type="ARBA" id="ARBA00023180"/>
    </source>
</evidence>
<evidence type="ECO:0000313" key="12">
    <source>
        <dbReference type="RefSeq" id="XP_017785522.1"/>
    </source>
</evidence>
<feature type="domain" description="Protein kinase" evidence="9">
    <location>
        <begin position="436"/>
        <end position="701"/>
    </location>
</feature>
<dbReference type="Gene3D" id="3.30.200.20">
    <property type="entry name" value="Phosphorylase Kinase, domain 1"/>
    <property type="match status" value="1"/>
</dbReference>
<dbReference type="CDD" id="cd00063">
    <property type="entry name" value="FN3"/>
    <property type="match status" value="1"/>
</dbReference>
<dbReference type="InterPro" id="IPR036116">
    <property type="entry name" value="FN3_sf"/>
</dbReference>
<feature type="signal peptide" evidence="8">
    <location>
        <begin position="1"/>
        <end position="16"/>
    </location>
</feature>
<dbReference type="Proteomes" id="UP000695000">
    <property type="component" value="Unplaced"/>
</dbReference>
<gene>
    <name evidence="12" type="primary">LOC108568758</name>
</gene>
<name>A0ABM1NFC2_NICVS</name>
<dbReference type="SMART" id="SM00060">
    <property type="entry name" value="FN3"/>
    <property type="match status" value="1"/>
</dbReference>
<keyword evidence="12" id="KW-0808">Transferase</keyword>
<evidence type="ECO:0000256" key="5">
    <source>
        <dbReference type="ARBA" id="ARBA00023136"/>
    </source>
</evidence>
<dbReference type="InterPro" id="IPR011009">
    <property type="entry name" value="Kinase-like_dom_sf"/>
</dbReference>
<dbReference type="Gene3D" id="2.60.40.10">
    <property type="entry name" value="Immunoglobulins"/>
    <property type="match status" value="1"/>
</dbReference>
<keyword evidence="5 7" id="KW-0472">Membrane</keyword>
<evidence type="ECO:0000256" key="4">
    <source>
        <dbReference type="ARBA" id="ARBA00022989"/>
    </source>
</evidence>
<evidence type="ECO:0000313" key="11">
    <source>
        <dbReference type="Proteomes" id="UP000695000"/>
    </source>
</evidence>
<evidence type="ECO:0000256" key="7">
    <source>
        <dbReference type="SAM" id="Phobius"/>
    </source>
</evidence>
<keyword evidence="6" id="KW-0325">Glycoprotein</keyword>
<dbReference type="SUPFAM" id="SSF56112">
    <property type="entry name" value="Protein kinase-like (PK-like)"/>
    <property type="match status" value="1"/>
</dbReference>
<proteinExistence type="predicted"/>
<dbReference type="InterPro" id="IPR057598">
    <property type="entry name" value="Fn3_PTPRU"/>
</dbReference>
<reference evidence="12" key="1">
    <citation type="submission" date="2025-08" db="UniProtKB">
        <authorList>
            <consortium name="RefSeq"/>
        </authorList>
    </citation>
    <scope>IDENTIFICATION</scope>
    <source>
        <tissue evidence="12">Whole Larva</tissue>
    </source>
</reference>
<accession>A0ABM1NFC2</accession>
<comment type="subcellular location">
    <subcellularLocation>
        <location evidence="1">Membrane</location>
        <topology evidence="1">Single-pass type I membrane protein</topology>
    </subcellularLocation>
</comment>
<dbReference type="PROSITE" id="PS50011">
    <property type="entry name" value="PROTEIN_KINASE_DOM"/>
    <property type="match status" value="1"/>
</dbReference>
<dbReference type="Pfam" id="PF23144">
    <property type="entry name" value="Fn3_PTPRU"/>
    <property type="match status" value="1"/>
</dbReference>
<evidence type="ECO:0000256" key="2">
    <source>
        <dbReference type="ARBA" id="ARBA00022692"/>
    </source>
</evidence>
<feature type="domain" description="Fibronectin type-III" evidence="10">
    <location>
        <begin position="109"/>
        <end position="205"/>
    </location>
</feature>
<dbReference type="Pfam" id="PF07714">
    <property type="entry name" value="PK_Tyr_Ser-Thr"/>
    <property type="match status" value="1"/>
</dbReference>
<dbReference type="PANTHER" id="PTHR24416">
    <property type="entry name" value="TYROSINE-PROTEIN KINASE RECEPTOR"/>
    <property type="match status" value="1"/>
</dbReference>
<dbReference type="InterPro" id="IPR003961">
    <property type="entry name" value="FN3_dom"/>
</dbReference>